<organism evidence="2">
    <name type="scientific">Oryza brachyantha</name>
    <name type="common">malo sina</name>
    <dbReference type="NCBI Taxonomy" id="4533"/>
    <lineage>
        <taxon>Eukaryota</taxon>
        <taxon>Viridiplantae</taxon>
        <taxon>Streptophyta</taxon>
        <taxon>Embryophyta</taxon>
        <taxon>Tracheophyta</taxon>
        <taxon>Spermatophyta</taxon>
        <taxon>Magnoliopsida</taxon>
        <taxon>Liliopsida</taxon>
        <taxon>Poales</taxon>
        <taxon>Poaceae</taxon>
        <taxon>BOP clade</taxon>
        <taxon>Oryzoideae</taxon>
        <taxon>Oryzeae</taxon>
        <taxon>Oryzinae</taxon>
        <taxon>Oryza</taxon>
    </lineage>
</organism>
<dbReference type="EnsemblPlants" id="OB05G33590.1">
    <property type="protein sequence ID" value="OB05G33590.1"/>
    <property type="gene ID" value="OB05G33590"/>
</dbReference>
<accession>J3M9T5</accession>
<proteinExistence type="predicted"/>
<evidence type="ECO:0000256" key="1">
    <source>
        <dbReference type="SAM" id="MobiDB-lite"/>
    </source>
</evidence>
<dbReference type="AlphaFoldDB" id="J3M9T5"/>
<evidence type="ECO:0000313" key="3">
    <source>
        <dbReference type="Proteomes" id="UP000006038"/>
    </source>
</evidence>
<reference evidence="2" key="2">
    <citation type="submission" date="2013-04" db="UniProtKB">
        <authorList>
            <consortium name="EnsemblPlants"/>
        </authorList>
    </citation>
    <scope>IDENTIFICATION</scope>
</reference>
<keyword evidence="3" id="KW-1185">Reference proteome</keyword>
<evidence type="ECO:0000313" key="2">
    <source>
        <dbReference type="EnsemblPlants" id="OB05G33590.1"/>
    </source>
</evidence>
<sequence length="77" mass="8597">MARVCKPNKSQRDEISNCSSADSTATTKMSKRDYALCGTTKPRNLTPRLAMRAANEFLKVKLIRTVCSTGAERTFHM</sequence>
<dbReference type="Gramene" id="OB05G33590.1">
    <property type="protein sequence ID" value="OB05G33590.1"/>
    <property type="gene ID" value="OB05G33590"/>
</dbReference>
<feature type="region of interest" description="Disordered" evidence="1">
    <location>
        <begin position="1"/>
        <end position="22"/>
    </location>
</feature>
<protein>
    <submittedName>
        <fullName evidence="2">Uncharacterized protein</fullName>
    </submittedName>
</protein>
<reference evidence="2" key="1">
    <citation type="journal article" date="2013" name="Nat. Commun.">
        <title>Whole-genome sequencing of Oryza brachyantha reveals mechanisms underlying Oryza genome evolution.</title>
        <authorList>
            <person name="Chen J."/>
            <person name="Huang Q."/>
            <person name="Gao D."/>
            <person name="Wang J."/>
            <person name="Lang Y."/>
            <person name="Liu T."/>
            <person name="Li B."/>
            <person name="Bai Z."/>
            <person name="Luis Goicoechea J."/>
            <person name="Liang C."/>
            <person name="Chen C."/>
            <person name="Zhang W."/>
            <person name="Sun S."/>
            <person name="Liao Y."/>
            <person name="Zhang X."/>
            <person name="Yang L."/>
            <person name="Song C."/>
            <person name="Wang M."/>
            <person name="Shi J."/>
            <person name="Liu G."/>
            <person name="Liu J."/>
            <person name="Zhou H."/>
            <person name="Zhou W."/>
            <person name="Yu Q."/>
            <person name="An N."/>
            <person name="Chen Y."/>
            <person name="Cai Q."/>
            <person name="Wang B."/>
            <person name="Liu B."/>
            <person name="Min J."/>
            <person name="Huang Y."/>
            <person name="Wu H."/>
            <person name="Li Z."/>
            <person name="Zhang Y."/>
            <person name="Yin Y."/>
            <person name="Song W."/>
            <person name="Jiang J."/>
            <person name="Jackson S.A."/>
            <person name="Wing R.A."/>
            <person name="Wang J."/>
            <person name="Chen M."/>
        </authorList>
    </citation>
    <scope>NUCLEOTIDE SEQUENCE [LARGE SCALE GENOMIC DNA]</scope>
    <source>
        <strain evidence="2">cv. IRGC 101232</strain>
    </source>
</reference>
<name>J3M9T5_ORYBR</name>
<dbReference type="HOGENOM" id="CLU_2645325_0_0_1"/>
<dbReference type="Proteomes" id="UP000006038">
    <property type="component" value="Chromosome 5"/>
</dbReference>